<keyword evidence="1" id="KW-0472">Membrane</keyword>
<keyword evidence="1" id="KW-1133">Transmembrane helix</keyword>
<name>A0ABS1W5R3_9ACTN</name>
<feature type="transmembrane region" description="Helical" evidence="1">
    <location>
        <begin position="27"/>
        <end position="48"/>
    </location>
</feature>
<gene>
    <name evidence="2" type="ORF">JKJ07_48210</name>
</gene>
<dbReference type="Proteomes" id="UP000598996">
    <property type="component" value="Unassembled WGS sequence"/>
</dbReference>
<sequence>MFVIALVVFAATSGADPAPDASRTALTVYSAACALTLAAVLTTAVPVLRLLLDHAFWLLKVAVGVAIVIGLVHVFT</sequence>
<keyword evidence="1" id="KW-0812">Transmembrane</keyword>
<protein>
    <recommendedName>
        <fullName evidence="4">GDT1 family protein</fullName>
    </recommendedName>
</protein>
<evidence type="ECO:0000313" key="3">
    <source>
        <dbReference type="Proteomes" id="UP000598996"/>
    </source>
</evidence>
<feature type="transmembrane region" description="Helical" evidence="1">
    <location>
        <begin position="55"/>
        <end position="75"/>
    </location>
</feature>
<accession>A0ABS1W5R3</accession>
<evidence type="ECO:0000313" key="2">
    <source>
        <dbReference type="EMBL" id="MBL7262081.1"/>
    </source>
</evidence>
<comment type="caution">
    <text evidence="2">The sequence shown here is derived from an EMBL/GenBank/DDBJ whole genome shotgun (WGS) entry which is preliminary data.</text>
</comment>
<dbReference type="RefSeq" id="WP_203078626.1">
    <property type="nucleotide sequence ID" value="NZ_JAENHO010000026.1"/>
</dbReference>
<evidence type="ECO:0008006" key="4">
    <source>
        <dbReference type="Google" id="ProtNLM"/>
    </source>
</evidence>
<dbReference type="EMBL" id="JAENHO010000026">
    <property type="protein sequence ID" value="MBL7262081.1"/>
    <property type="molecule type" value="Genomic_DNA"/>
</dbReference>
<organism evidence="2 3">
    <name type="scientific">Paractinoplanes lichenicola</name>
    <dbReference type="NCBI Taxonomy" id="2802976"/>
    <lineage>
        <taxon>Bacteria</taxon>
        <taxon>Bacillati</taxon>
        <taxon>Actinomycetota</taxon>
        <taxon>Actinomycetes</taxon>
        <taxon>Micromonosporales</taxon>
        <taxon>Micromonosporaceae</taxon>
        <taxon>Paractinoplanes</taxon>
    </lineage>
</organism>
<evidence type="ECO:0000256" key="1">
    <source>
        <dbReference type="SAM" id="Phobius"/>
    </source>
</evidence>
<reference evidence="2 3" key="1">
    <citation type="submission" date="2021-01" db="EMBL/GenBank/DDBJ databases">
        <title>Actinoplanes sp. nov. LDG1-01 isolated from lichen.</title>
        <authorList>
            <person name="Saeng-In P."/>
            <person name="Phongsopitanun W."/>
            <person name="Kanchanasin P."/>
            <person name="Yuki M."/>
            <person name="Kudo T."/>
            <person name="Ohkuma M."/>
            <person name="Tanasupawat S."/>
        </authorList>
    </citation>
    <scope>NUCLEOTIDE SEQUENCE [LARGE SCALE GENOMIC DNA]</scope>
    <source>
        <strain evidence="2 3">LDG1-01</strain>
    </source>
</reference>
<keyword evidence="3" id="KW-1185">Reference proteome</keyword>
<proteinExistence type="predicted"/>